<feature type="region of interest" description="Disordered" evidence="1">
    <location>
        <begin position="21"/>
        <end position="57"/>
    </location>
</feature>
<feature type="region of interest" description="Disordered" evidence="1">
    <location>
        <begin position="456"/>
        <end position="498"/>
    </location>
</feature>
<feature type="compositionally biased region" description="Polar residues" evidence="1">
    <location>
        <begin position="353"/>
        <end position="363"/>
    </location>
</feature>
<dbReference type="GO" id="GO:0033698">
    <property type="term" value="C:Rpd3L complex"/>
    <property type="evidence" value="ECO:0007669"/>
    <property type="project" value="TreeGrafter"/>
</dbReference>
<gene>
    <name evidence="3" type="ORF">DNG_07576</name>
</gene>
<dbReference type="InterPro" id="IPR013904">
    <property type="entry name" value="RXT2_N"/>
</dbReference>
<accession>A0AAE8SXJ1</accession>
<dbReference type="Proteomes" id="UP001187682">
    <property type="component" value="Unassembled WGS sequence"/>
</dbReference>
<dbReference type="GO" id="GO:0005829">
    <property type="term" value="C:cytosol"/>
    <property type="evidence" value="ECO:0007669"/>
    <property type="project" value="TreeGrafter"/>
</dbReference>
<sequence length="498" mass="53653">MASQQVLFAETVASIKKALKRKAYESDSDDSIDHNGNRGQKLKKRARFARRGQLAPATPSQVYKEEIEYAGVRRRIVARNPPLVDDEGFEVDSDDDEERIQEALSNIADLNPYADLHLEQIIAPLTAVTDLPNHPTLSTPFTSTTLAELSNQASELMRREQESLWKVRKLMTGLCGDYTWIPCGPLVGPNDIELFADDRTPQERRKTRPSLIDPGNASSPMTNGDKNTSVNGAATAAADAPANSTTGKAPSGDDVPMADASGDSREDKGDGGQPSDGTGKEQSSTQPDPDNSQKNPSLDKKPETGAPATAEKTKTGQPGDTDKALSTDEGGADGAAPNSAGGTVPSQAADRAGTSNAGPTEQGANGELRPAAPTADSGDEICIHPFFTPPANPLPDRDMGLPEKEAENVRHLMSLYIQKQEEICRGATKLYQGLMKADRLRATVLRWATAEAHVGEMSDGEDWYDKDEWGLSDDLGKGQDEEEEDTTQTAKKTRNRRQ</sequence>
<reference evidence="3" key="1">
    <citation type="submission" date="2018-03" db="EMBL/GenBank/DDBJ databases">
        <authorList>
            <person name="Guldener U."/>
        </authorList>
    </citation>
    <scope>NUCLEOTIDE SEQUENCE</scope>
</reference>
<evidence type="ECO:0000256" key="1">
    <source>
        <dbReference type="SAM" id="MobiDB-lite"/>
    </source>
</evidence>
<dbReference type="EMBL" id="ONZQ02000011">
    <property type="protein sequence ID" value="SPO04891.1"/>
    <property type="molecule type" value="Genomic_DNA"/>
</dbReference>
<protein>
    <recommendedName>
        <fullName evidence="2">Transcriptional regulatory protein RXT2 N-terminal domain-containing protein</fullName>
    </recommendedName>
</protein>
<dbReference type="AlphaFoldDB" id="A0AAE8SXJ1"/>
<comment type="caution">
    <text evidence="3">The sequence shown here is derived from an EMBL/GenBank/DDBJ whole genome shotgun (WGS) entry which is preliminary data.</text>
</comment>
<evidence type="ECO:0000259" key="2">
    <source>
        <dbReference type="Pfam" id="PF08595"/>
    </source>
</evidence>
<feature type="domain" description="Transcriptional regulatory protein RXT2 N-terminal" evidence="2">
    <location>
        <begin position="37"/>
        <end position="177"/>
    </location>
</feature>
<evidence type="ECO:0000313" key="3">
    <source>
        <dbReference type="EMBL" id="SPO04891.1"/>
    </source>
</evidence>
<proteinExistence type="predicted"/>
<feature type="compositionally biased region" description="Polar residues" evidence="1">
    <location>
        <begin position="280"/>
        <end position="296"/>
    </location>
</feature>
<dbReference type="PANTHER" id="PTHR28232">
    <property type="entry name" value="TRANSCRIPTIONAL REGULATORY PROTEIN RXT2"/>
    <property type="match status" value="1"/>
</dbReference>
<dbReference type="InterPro" id="IPR039602">
    <property type="entry name" value="Rxt2"/>
</dbReference>
<feature type="compositionally biased region" description="Polar residues" evidence="1">
    <location>
        <begin position="216"/>
        <end position="232"/>
    </location>
</feature>
<dbReference type="PANTHER" id="PTHR28232:SF1">
    <property type="entry name" value="TRANSCRIPTIONAL REGULATORY PROTEIN RXT2"/>
    <property type="match status" value="1"/>
</dbReference>
<organism evidence="3 4">
    <name type="scientific">Cephalotrichum gorgonifer</name>
    <dbReference type="NCBI Taxonomy" id="2041049"/>
    <lineage>
        <taxon>Eukaryota</taxon>
        <taxon>Fungi</taxon>
        <taxon>Dikarya</taxon>
        <taxon>Ascomycota</taxon>
        <taxon>Pezizomycotina</taxon>
        <taxon>Sordariomycetes</taxon>
        <taxon>Hypocreomycetidae</taxon>
        <taxon>Microascales</taxon>
        <taxon>Microascaceae</taxon>
        <taxon>Cephalotrichum</taxon>
    </lineage>
</organism>
<name>A0AAE8SXJ1_9PEZI</name>
<keyword evidence="4" id="KW-1185">Reference proteome</keyword>
<feature type="compositionally biased region" description="Basic and acidic residues" evidence="1">
    <location>
        <begin position="466"/>
        <end position="479"/>
    </location>
</feature>
<feature type="compositionally biased region" description="Low complexity" evidence="1">
    <location>
        <begin position="233"/>
        <end position="242"/>
    </location>
</feature>
<evidence type="ECO:0000313" key="4">
    <source>
        <dbReference type="Proteomes" id="UP001187682"/>
    </source>
</evidence>
<feature type="compositionally biased region" description="Basic residues" evidence="1">
    <location>
        <begin position="40"/>
        <end position="50"/>
    </location>
</feature>
<feature type="region of interest" description="Disordered" evidence="1">
    <location>
        <begin position="195"/>
        <end position="381"/>
    </location>
</feature>
<dbReference type="Pfam" id="PF08595">
    <property type="entry name" value="RXT2_N"/>
    <property type="match status" value="1"/>
</dbReference>